<proteinExistence type="predicted"/>
<accession>A0A9W7STA7</accession>
<dbReference type="EMBL" id="RIBY02001612">
    <property type="protein sequence ID" value="KAH9828376.1"/>
    <property type="molecule type" value="Genomic_DNA"/>
</dbReference>
<feature type="compositionally biased region" description="Polar residues" evidence="1">
    <location>
        <begin position="70"/>
        <end position="80"/>
    </location>
</feature>
<protein>
    <submittedName>
        <fullName evidence="3">TFIIIC subunit</fullName>
    </submittedName>
</protein>
<comment type="caution">
    <text evidence="3">The sequence shown here is derived from an EMBL/GenBank/DDBJ whole genome shotgun (WGS) entry which is preliminary data.</text>
</comment>
<dbReference type="OrthoDB" id="1877767at2759"/>
<feature type="non-terminal residue" evidence="3">
    <location>
        <position position="283"/>
    </location>
</feature>
<evidence type="ECO:0000313" key="4">
    <source>
        <dbReference type="Proteomes" id="UP001138500"/>
    </source>
</evidence>
<sequence length="283" mass="30502">MAGPPHPPGHDDDGQWEYEHDENETDDVYFTLDLTSHVSDALINPAKKRRQRPSKKPAHERPSVPAETANGDQASRVGQPTTTAAGTTGEAVDDPSDESAGQLQLIGLHTENPFVRFNDRHYSCHWATDLGTQFHISKAGATKAPIRKGYVVDVVGTTRVKLYGKPVTIKERENCDAAHDARASASAPSPVATEAGAGSSSDVMVVRSGQVLKVPAERITDAKSRTQASFLERLSAIKVKKGETDFVPVAPVKHYVTPTNKAEIRQRALDARAAQSAAAEQQP</sequence>
<evidence type="ECO:0000313" key="3">
    <source>
        <dbReference type="EMBL" id="KAH9828376.1"/>
    </source>
</evidence>
<feature type="domain" description="Transcription factor TFIIIC triple barrel" evidence="2">
    <location>
        <begin position="24"/>
        <end position="169"/>
    </location>
</feature>
<dbReference type="AlphaFoldDB" id="A0A9W7STA7"/>
<dbReference type="Pfam" id="PF10419">
    <property type="entry name" value="TFIIIC_sub6"/>
    <property type="match status" value="1"/>
</dbReference>
<keyword evidence="4" id="KW-1185">Reference proteome</keyword>
<gene>
    <name evidence="3" type="ORF">Tdes44962_MAKER09347</name>
</gene>
<feature type="compositionally biased region" description="Basic residues" evidence="1">
    <location>
        <begin position="46"/>
        <end position="56"/>
    </location>
</feature>
<dbReference type="Gene3D" id="2.60.40.4370">
    <property type="match status" value="1"/>
</dbReference>
<reference evidence="3 4" key="1">
    <citation type="journal article" date="2018" name="IMA Fungus">
        <title>IMA Genome-F 10: Nine draft genome sequences of Claviceps purpurea s.lat., including C. arundinis, C. humidiphila, and C. cf. spartinae, pseudomolecules for the pitch canker pathogen Fusarium circinatum, draft genome of Davidsoniella eucalypti, Grosmannia galeiformis, Quambalaria eucalypti, and Teratosphaeria destructans.</title>
        <authorList>
            <person name="Wingfield B.D."/>
            <person name="Liu M."/>
            <person name="Nguyen H.D."/>
            <person name="Lane F.A."/>
            <person name="Morgan S.W."/>
            <person name="De Vos L."/>
            <person name="Wilken P.M."/>
            <person name="Duong T.A."/>
            <person name="Aylward J."/>
            <person name="Coetzee M.P."/>
            <person name="Dadej K."/>
            <person name="De Beer Z.W."/>
            <person name="Findlay W."/>
            <person name="Havenga M."/>
            <person name="Kolarik M."/>
            <person name="Menzies J.G."/>
            <person name="Naidoo K."/>
            <person name="Pochopski O."/>
            <person name="Shoukouhi P."/>
            <person name="Santana Q.C."/>
            <person name="Seifert K.A."/>
            <person name="Soal N."/>
            <person name="Steenkamp E.T."/>
            <person name="Tatham C.T."/>
            <person name="van der Nest M.A."/>
            <person name="Wingfield M.J."/>
        </authorList>
    </citation>
    <scope>NUCLEOTIDE SEQUENCE [LARGE SCALE GENOMIC DNA]</scope>
    <source>
        <strain evidence="3">CMW44962</strain>
    </source>
</reference>
<organism evidence="3 4">
    <name type="scientific">Teratosphaeria destructans</name>
    <dbReference type="NCBI Taxonomy" id="418781"/>
    <lineage>
        <taxon>Eukaryota</taxon>
        <taxon>Fungi</taxon>
        <taxon>Dikarya</taxon>
        <taxon>Ascomycota</taxon>
        <taxon>Pezizomycotina</taxon>
        <taxon>Dothideomycetes</taxon>
        <taxon>Dothideomycetidae</taxon>
        <taxon>Mycosphaerellales</taxon>
        <taxon>Teratosphaeriaceae</taxon>
        <taxon>Teratosphaeria</taxon>
    </lineage>
</organism>
<feature type="compositionally biased region" description="Acidic residues" evidence="1">
    <location>
        <begin position="14"/>
        <end position="24"/>
    </location>
</feature>
<dbReference type="InterPro" id="IPR019481">
    <property type="entry name" value="TFIIIC_triple_barrel"/>
</dbReference>
<evidence type="ECO:0000256" key="1">
    <source>
        <dbReference type="SAM" id="MobiDB-lite"/>
    </source>
</evidence>
<feature type="region of interest" description="Disordered" evidence="1">
    <location>
        <begin position="1"/>
        <end position="24"/>
    </location>
</feature>
<reference evidence="3 4" key="2">
    <citation type="journal article" date="2021" name="Curr. Genet.">
        <title>Genetic response to nitrogen starvation in the aggressive Eucalyptus foliar pathogen Teratosphaeria destructans.</title>
        <authorList>
            <person name="Havenga M."/>
            <person name="Wingfield B.D."/>
            <person name="Wingfield M.J."/>
            <person name="Dreyer L.L."/>
            <person name="Roets F."/>
            <person name="Aylward J."/>
        </authorList>
    </citation>
    <scope>NUCLEOTIDE SEQUENCE [LARGE SCALE GENOMIC DNA]</scope>
    <source>
        <strain evidence="3">CMW44962</strain>
    </source>
</reference>
<dbReference type="Proteomes" id="UP001138500">
    <property type="component" value="Unassembled WGS sequence"/>
</dbReference>
<name>A0A9W7STA7_9PEZI</name>
<feature type="region of interest" description="Disordered" evidence="1">
    <location>
        <begin position="40"/>
        <end position="99"/>
    </location>
</feature>
<evidence type="ECO:0000259" key="2">
    <source>
        <dbReference type="Pfam" id="PF10419"/>
    </source>
</evidence>